<dbReference type="GO" id="GO:0003700">
    <property type="term" value="F:DNA-binding transcription factor activity"/>
    <property type="evidence" value="ECO:0007669"/>
    <property type="project" value="InterPro"/>
</dbReference>
<keyword evidence="3" id="KW-0010">Activator</keyword>
<dbReference type="SMART" id="SM00342">
    <property type="entry name" value="HTH_ARAC"/>
    <property type="match status" value="1"/>
</dbReference>
<evidence type="ECO:0000256" key="1">
    <source>
        <dbReference type="ARBA" id="ARBA00023015"/>
    </source>
</evidence>
<dbReference type="InterPro" id="IPR050204">
    <property type="entry name" value="AraC_XylS_family_regulators"/>
</dbReference>
<dbReference type="PANTHER" id="PTHR46796:SF7">
    <property type="entry name" value="ARAC FAMILY TRANSCRIPTIONAL REGULATOR"/>
    <property type="match status" value="1"/>
</dbReference>
<dbReference type="AlphaFoldDB" id="A0A2T4ISM7"/>
<keyword evidence="2" id="KW-0238">DNA-binding</keyword>
<dbReference type="PANTHER" id="PTHR46796">
    <property type="entry name" value="HTH-TYPE TRANSCRIPTIONAL ACTIVATOR RHAS-RELATED"/>
    <property type="match status" value="1"/>
</dbReference>
<keyword evidence="4" id="KW-0804">Transcription</keyword>
<keyword evidence="7" id="KW-1185">Reference proteome</keyword>
<dbReference type="Proteomes" id="UP000240259">
    <property type="component" value="Unassembled WGS sequence"/>
</dbReference>
<feature type="domain" description="HTH araC/xylS-type" evidence="5">
    <location>
        <begin position="187"/>
        <end position="288"/>
    </location>
</feature>
<dbReference type="PROSITE" id="PS00041">
    <property type="entry name" value="HTH_ARAC_FAMILY_1"/>
    <property type="match status" value="1"/>
</dbReference>
<dbReference type="InterPro" id="IPR009057">
    <property type="entry name" value="Homeodomain-like_sf"/>
</dbReference>
<dbReference type="Gene3D" id="1.10.10.60">
    <property type="entry name" value="Homeodomain-like"/>
    <property type="match status" value="1"/>
</dbReference>
<dbReference type="SUPFAM" id="SSF51215">
    <property type="entry name" value="Regulatory protein AraC"/>
    <property type="match status" value="1"/>
</dbReference>
<dbReference type="GO" id="GO:0043565">
    <property type="term" value="F:sequence-specific DNA binding"/>
    <property type="evidence" value="ECO:0007669"/>
    <property type="project" value="InterPro"/>
</dbReference>
<gene>
    <name evidence="6" type="ORF">C9427_20530</name>
</gene>
<sequence>MDSRTRCLYKTRMRARTSVIESFHYVPAAGWTRTAFSVLRAGKVAAAPDYRIERAAYPGQDILYCLSGRGVVETLGQRLEVRPGQLVWMANEAPHVHAADEHDPWSLLWFRLDGPDPAILRRKLFGEGTLRAVFTDAMNPVPWFERLFAALRRRDAGLDLRLNQLIAEFVLLVDRALAGTGTDDLPNALAAAVDAMRGDPGFAWSAPDLSIVTGLGPSQIRRLFQKHLRTSPHQWLMRERLMQAQSLLVQSDQPLAEIAEACGFCDVYHFGREFKRSVGISPAAWRRSELGTGPGY</sequence>
<dbReference type="InterPro" id="IPR018060">
    <property type="entry name" value="HTH_AraC"/>
</dbReference>
<reference evidence="6 7" key="1">
    <citation type="submission" date="2018-03" db="EMBL/GenBank/DDBJ databases">
        <title>Genome sequence of the symbiotic type strain Mesorhizobium helmanticense CSLC115NT isolated from Lotus corniculatus nodules.</title>
        <authorList>
            <person name="Sannazzaro A.I."/>
            <person name="Torres Tejerizo G.A."/>
            <person name="Dip D."/>
            <person name="Caballero M."/>
            <person name="Pistorio M."/>
            <person name="Estrella M.J."/>
        </authorList>
    </citation>
    <scope>NUCLEOTIDE SEQUENCE [LARGE SCALE GENOMIC DNA]</scope>
    <source>
        <strain evidence="6 7">CSLC115N</strain>
    </source>
</reference>
<accession>A0A2T4ISM7</accession>
<evidence type="ECO:0000259" key="5">
    <source>
        <dbReference type="PROSITE" id="PS01124"/>
    </source>
</evidence>
<dbReference type="Pfam" id="PF02311">
    <property type="entry name" value="AraC_binding"/>
    <property type="match status" value="1"/>
</dbReference>
<dbReference type="PROSITE" id="PS01124">
    <property type="entry name" value="HTH_ARAC_FAMILY_2"/>
    <property type="match status" value="1"/>
</dbReference>
<comment type="caution">
    <text evidence="6">The sequence shown here is derived from an EMBL/GenBank/DDBJ whole genome shotgun (WGS) entry which is preliminary data.</text>
</comment>
<organism evidence="6 7">
    <name type="scientific">Mesorhizobium helmanticense</name>
    <dbReference type="NCBI Taxonomy" id="1776423"/>
    <lineage>
        <taxon>Bacteria</taxon>
        <taxon>Pseudomonadati</taxon>
        <taxon>Pseudomonadota</taxon>
        <taxon>Alphaproteobacteria</taxon>
        <taxon>Hyphomicrobiales</taxon>
        <taxon>Phyllobacteriaceae</taxon>
        <taxon>Mesorhizobium</taxon>
    </lineage>
</organism>
<dbReference type="SUPFAM" id="SSF46689">
    <property type="entry name" value="Homeodomain-like"/>
    <property type="match status" value="1"/>
</dbReference>
<evidence type="ECO:0000256" key="3">
    <source>
        <dbReference type="ARBA" id="ARBA00023159"/>
    </source>
</evidence>
<evidence type="ECO:0000313" key="6">
    <source>
        <dbReference type="EMBL" id="PTE08666.1"/>
    </source>
</evidence>
<protein>
    <submittedName>
        <fullName evidence="6">AraC family transcriptional regulator</fullName>
    </submittedName>
</protein>
<proteinExistence type="predicted"/>
<dbReference type="InterPro" id="IPR003313">
    <property type="entry name" value="AraC-bd"/>
</dbReference>
<evidence type="ECO:0000256" key="4">
    <source>
        <dbReference type="ARBA" id="ARBA00023163"/>
    </source>
</evidence>
<dbReference type="EMBL" id="PZJX01000038">
    <property type="protein sequence ID" value="PTE08666.1"/>
    <property type="molecule type" value="Genomic_DNA"/>
</dbReference>
<dbReference type="OrthoDB" id="9806208at2"/>
<dbReference type="InterPro" id="IPR037923">
    <property type="entry name" value="HTH-like"/>
</dbReference>
<dbReference type="InterPro" id="IPR014710">
    <property type="entry name" value="RmlC-like_jellyroll"/>
</dbReference>
<evidence type="ECO:0000256" key="2">
    <source>
        <dbReference type="ARBA" id="ARBA00023125"/>
    </source>
</evidence>
<evidence type="ECO:0000313" key="7">
    <source>
        <dbReference type="Proteomes" id="UP000240259"/>
    </source>
</evidence>
<dbReference type="Gene3D" id="2.60.120.10">
    <property type="entry name" value="Jelly Rolls"/>
    <property type="match status" value="1"/>
</dbReference>
<dbReference type="Pfam" id="PF12833">
    <property type="entry name" value="HTH_18"/>
    <property type="match status" value="1"/>
</dbReference>
<keyword evidence="1" id="KW-0805">Transcription regulation</keyword>
<dbReference type="InterPro" id="IPR018062">
    <property type="entry name" value="HTH_AraC-typ_CS"/>
</dbReference>
<name>A0A2T4ISM7_9HYPH</name>